<evidence type="ECO:0000256" key="4">
    <source>
        <dbReference type="ARBA" id="ARBA00022833"/>
    </source>
</evidence>
<dbReference type="GO" id="GO:0004222">
    <property type="term" value="F:metalloendopeptidase activity"/>
    <property type="evidence" value="ECO:0007669"/>
    <property type="project" value="InterPro"/>
</dbReference>
<dbReference type="InterPro" id="IPR024079">
    <property type="entry name" value="MetalloPept_cat_dom_sf"/>
</dbReference>
<evidence type="ECO:0000256" key="1">
    <source>
        <dbReference type="ARBA" id="ARBA00022670"/>
    </source>
</evidence>
<evidence type="ECO:0000313" key="6">
    <source>
        <dbReference type="EMBL" id="SFP05062.1"/>
    </source>
</evidence>
<accession>A0A1I5M666</accession>
<dbReference type="InterPro" id="IPR001818">
    <property type="entry name" value="Pept_M10_metallopeptidase"/>
</dbReference>
<dbReference type="AlphaFoldDB" id="A0A1I5M666"/>
<dbReference type="STRING" id="1079859.SAMN04515674_101152"/>
<keyword evidence="3" id="KW-0378">Hydrolase</keyword>
<gene>
    <name evidence="6" type="ORF">SAMN04515674_101152</name>
</gene>
<dbReference type="OrthoDB" id="936469at2"/>
<evidence type="ECO:0000256" key="2">
    <source>
        <dbReference type="ARBA" id="ARBA00022723"/>
    </source>
</evidence>
<protein>
    <recommendedName>
        <fullName evidence="5">Peptidase M10 metallopeptidase domain-containing protein</fullName>
    </recommendedName>
</protein>
<dbReference type="SUPFAM" id="SSF55486">
    <property type="entry name" value="Metalloproteases ('zincins'), catalytic domain"/>
    <property type="match status" value="1"/>
</dbReference>
<dbReference type="Gene3D" id="3.40.390.10">
    <property type="entry name" value="Collagenase (Catalytic Domain)"/>
    <property type="match status" value="1"/>
</dbReference>
<keyword evidence="4" id="KW-0862">Zinc</keyword>
<dbReference type="Proteomes" id="UP000199306">
    <property type="component" value="Unassembled WGS sequence"/>
</dbReference>
<dbReference type="Pfam" id="PF00413">
    <property type="entry name" value="Peptidase_M10"/>
    <property type="match status" value="1"/>
</dbReference>
<sequence>MKSKAFFRIMSFVPVLSVAILTECKTELPPVILSKSISGVRNDIPRKATDACLIRYAQGNNFIGLSDKVQLSAVSDAFSVWQKANKNVLFLNYSVPEKAEILIKFVEPSEIGGDRVFSGGGLFPIGIANLTSGKFAGKQFIISIDNTYPWTKESLSRAIAYHAGLFLGMGTSDNASSIMNPYLNDKIKTLSLKDSLSYNQLYSSSCRDLDCNFLPISFKLNTLVNKCLKIEKEGTVVIKASGQIWFGQWLQYGKPDGRADGLFGFPLTGYKIVPELNFGALMYKLNQEKSWHPCGSECEFKVGANQYLDLSLDVNDNEKGDNAGEFDILINYK</sequence>
<feature type="domain" description="Peptidase M10 metallopeptidase" evidence="5">
    <location>
        <begin position="65"/>
        <end position="202"/>
    </location>
</feature>
<dbReference type="GO" id="GO:0006508">
    <property type="term" value="P:proteolysis"/>
    <property type="evidence" value="ECO:0007669"/>
    <property type="project" value="UniProtKB-KW"/>
</dbReference>
<dbReference type="GO" id="GO:0031012">
    <property type="term" value="C:extracellular matrix"/>
    <property type="evidence" value="ECO:0007669"/>
    <property type="project" value="InterPro"/>
</dbReference>
<evidence type="ECO:0000313" key="7">
    <source>
        <dbReference type="Proteomes" id="UP000199306"/>
    </source>
</evidence>
<proteinExistence type="predicted"/>
<dbReference type="GO" id="GO:0008270">
    <property type="term" value="F:zinc ion binding"/>
    <property type="evidence" value="ECO:0007669"/>
    <property type="project" value="InterPro"/>
</dbReference>
<evidence type="ECO:0000256" key="3">
    <source>
        <dbReference type="ARBA" id="ARBA00022801"/>
    </source>
</evidence>
<keyword evidence="7" id="KW-1185">Reference proteome</keyword>
<dbReference type="EMBL" id="FOXH01000001">
    <property type="protein sequence ID" value="SFP05062.1"/>
    <property type="molecule type" value="Genomic_DNA"/>
</dbReference>
<keyword evidence="1" id="KW-0645">Protease</keyword>
<dbReference type="Gene3D" id="2.60.120.430">
    <property type="entry name" value="Galactose-binding lectin"/>
    <property type="match status" value="1"/>
</dbReference>
<reference evidence="6 7" key="1">
    <citation type="submission" date="2016-10" db="EMBL/GenBank/DDBJ databases">
        <authorList>
            <person name="de Groot N.N."/>
        </authorList>
    </citation>
    <scope>NUCLEOTIDE SEQUENCE [LARGE SCALE GENOMIC DNA]</scope>
    <source>
        <strain evidence="7">E92,LMG 26720,CCM 7988</strain>
    </source>
</reference>
<keyword evidence="2" id="KW-0479">Metal-binding</keyword>
<organism evidence="6 7">
    <name type="scientific">Pseudarcicella hirudinis</name>
    <dbReference type="NCBI Taxonomy" id="1079859"/>
    <lineage>
        <taxon>Bacteria</taxon>
        <taxon>Pseudomonadati</taxon>
        <taxon>Bacteroidota</taxon>
        <taxon>Cytophagia</taxon>
        <taxon>Cytophagales</taxon>
        <taxon>Flectobacillaceae</taxon>
        <taxon>Pseudarcicella</taxon>
    </lineage>
</organism>
<evidence type="ECO:0000259" key="5">
    <source>
        <dbReference type="Pfam" id="PF00413"/>
    </source>
</evidence>
<name>A0A1I5M666_9BACT</name>
<dbReference type="RefSeq" id="WP_092010635.1">
    <property type="nucleotide sequence ID" value="NZ_FOXH01000001.1"/>
</dbReference>